<dbReference type="KEGG" id="mde:101899242"/>
<dbReference type="eggNOG" id="ENOG502T7YP">
    <property type="taxonomic scope" value="Eukaryota"/>
</dbReference>
<reference evidence="4" key="2">
    <citation type="submission" date="2025-04" db="UniProtKB">
        <authorList>
            <consortium name="RefSeq"/>
        </authorList>
    </citation>
    <scope>IDENTIFICATION</scope>
    <source>
        <strain evidence="4">Aabys</strain>
    </source>
</reference>
<proteinExistence type="predicted"/>
<dbReference type="Proteomes" id="UP001652621">
    <property type="component" value="Unplaced"/>
</dbReference>
<dbReference type="STRING" id="7370.A0A1I8NG89"/>
<gene>
    <name evidence="2" type="primary">101899242</name>
    <name evidence="4" type="synonym">LOC101899242</name>
</gene>
<evidence type="ECO:0000256" key="1">
    <source>
        <dbReference type="SAM" id="MobiDB-lite"/>
    </source>
</evidence>
<feature type="region of interest" description="Disordered" evidence="1">
    <location>
        <begin position="133"/>
        <end position="152"/>
    </location>
</feature>
<dbReference type="AlphaFoldDB" id="A0A1I8NG89"/>
<dbReference type="GeneID" id="101899242"/>
<accession>A0A1I8NG89</accession>
<sequence>MSTNTLCTTENSDEAEEKSSNSNVNGLLDSSGEVVNTSYRLQSSYCSTVSNDSELSSLSLCLDREMESYSSPIDIDELPAFEVRLISPLGRTPSPIDSEDMATPTRPAPKERLAPSPCHNNPDYVALQDINAQISPPSDNSEQPEDESCLSRTSSLETIFEGVFLNTPPRSNGNTHYPRNSRCRKSLLEKVALNRLQSGKENKSPQSKPESPLRHRNSLDFSPNTRADHGFS</sequence>
<dbReference type="VEuPathDB" id="VectorBase:MDOA014820"/>
<feature type="compositionally biased region" description="Polar residues" evidence="1">
    <location>
        <begin position="1"/>
        <end position="10"/>
    </location>
</feature>
<feature type="region of interest" description="Disordered" evidence="1">
    <location>
        <begin position="193"/>
        <end position="232"/>
    </location>
</feature>
<reference evidence="2" key="1">
    <citation type="submission" date="2020-05" db="UniProtKB">
        <authorList>
            <consortium name="EnsemblMetazoa"/>
        </authorList>
    </citation>
    <scope>IDENTIFICATION</scope>
    <source>
        <strain evidence="2">Aabys</strain>
    </source>
</reference>
<dbReference type="RefSeq" id="XP_005185604.1">
    <property type="nucleotide sequence ID" value="XM_005185547.3"/>
</dbReference>
<organism evidence="2">
    <name type="scientific">Musca domestica</name>
    <name type="common">House fly</name>
    <dbReference type="NCBI Taxonomy" id="7370"/>
    <lineage>
        <taxon>Eukaryota</taxon>
        <taxon>Metazoa</taxon>
        <taxon>Ecdysozoa</taxon>
        <taxon>Arthropoda</taxon>
        <taxon>Hexapoda</taxon>
        <taxon>Insecta</taxon>
        <taxon>Pterygota</taxon>
        <taxon>Neoptera</taxon>
        <taxon>Endopterygota</taxon>
        <taxon>Diptera</taxon>
        <taxon>Brachycera</taxon>
        <taxon>Muscomorpha</taxon>
        <taxon>Muscoidea</taxon>
        <taxon>Muscidae</taxon>
        <taxon>Musca</taxon>
    </lineage>
</organism>
<evidence type="ECO:0000313" key="2">
    <source>
        <dbReference type="EnsemblMetazoa" id="MDOA014820-PA"/>
    </source>
</evidence>
<dbReference type="VEuPathDB" id="VectorBase:MDOMA2_006900"/>
<feature type="region of interest" description="Disordered" evidence="1">
    <location>
        <begin position="90"/>
        <end position="123"/>
    </location>
</feature>
<feature type="region of interest" description="Disordered" evidence="1">
    <location>
        <begin position="1"/>
        <end position="30"/>
    </location>
</feature>
<evidence type="ECO:0000313" key="4">
    <source>
        <dbReference type="RefSeq" id="XP_005185604.1"/>
    </source>
</evidence>
<dbReference type="EnsemblMetazoa" id="MDOA014820-RA">
    <property type="protein sequence ID" value="MDOA014820-PA"/>
    <property type="gene ID" value="MDOA014820"/>
</dbReference>
<dbReference type="OrthoDB" id="8010101at2759"/>
<keyword evidence="3" id="KW-1185">Reference proteome</keyword>
<protein>
    <submittedName>
        <fullName evidence="4">Uncharacterized protein LOC101899242</fullName>
    </submittedName>
</protein>
<evidence type="ECO:0000313" key="3">
    <source>
        <dbReference type="Proteomes" id="UP001652621"/>
    </source>
</evidence>
<name>A0A1I8NG89_MUSDO</name>